<evidence type="ECO:0008006" key="16">
    <source>
        <dbReference type="Google" id="ProtNLM"/>
    </source>
</evidence>
<evidence type="ECO:0000259" key="13">
    <source>
        <dbReference type="PROSITE" id="PS51456"/>
    </source>
</evidence>
<evidence type="ECO:0000256" key="8">
    <source>
        <dbReference type="PROSITE-ProRule" id="PRU00192"/>
    </source>
</evidence>
<dbReference type="GO" id="GO:0003779">
    <property type="term" value="F:actin binding"/>
    <property type="evidence" value="ECO:0007669"/>
    <property type="project" value="UniProtKB-KW"/>
</dbReference>
<dbReference type="Proteomes" id="UP000681722">
    <property type="component" value="Unassembled WGS sequence"/>
</dbReference>
<gene>
    <name evidence="14" type="ORF">SRO942_LOCUS18840</name>
</gene>
<dbReference type="InterPro" id="IPR000857">
    <property type="entry name" value="MyTH4_dom"/>
</dbReference>
<dbReference type="Gene3D" id="1.20.120.720">
    <property type="entry name" value="Myosin VI head, motor domain, U50 subdomain"/>
    <property type="match status" value="1"/>
</dbReference>
<dbReference type="Pfam" id="PF21989">
    <property type="entry name" value="RA_2"/>
    <property type="match status" value="1"/>
</dbReference>
<feature type="domain" description="Myosin motor" evidence="13">
    <location>
        <begin position="64"/>
        <end position="742"/>
    </location>
</feature>
<evidence type="ECO:0000256" key="2">
    <source>
        <dbReference type="ARBA" id="ARBA00022443"/>
    </source>
</evidence>
<dbReference type="SMART" id="SM00139">
    <property type="entry name" value="MyTH4"/>
    <property type="match status" value="1"/>
</dbReference>
<dbReference type="InterPro" id="IPR014352">
    <property type="entry name" value="FERM/acyl-CoA-bd_prot_sf"/>
</dbReference>
<evidence type="ECO:0000259" key="11">
    <source>
        <dbReference type="PROSITE" id="PS50002"/>
    </source>
</evidence>
<evidence type="ECO:0000256" key="1">
    <source>
        <dbReference type="ARBA" id="ARBA00008314"/>
    </source>
</evidence>
<dbReference type="GO" id="GO:0005524">
    <property type="term" value="F:ATP binding"/>
    <property type="evidence" value="ECO:0007669"/>
    <property type="project" value="UniProtKB-UniRule"/>
</dbReference>
<dbReference type="SMART" id="SM00295">
    <property type="entry name" value="B41"/>
    <property type="match status" value="1"/>
</dbReference>
<dbReference type="PROSITE" id="PS51016">
    <property type="entry name" value="MYTH4"/>
    <property type="match status" value="1"/>
</dbReference>
<keyword evidence="2 8" id="KW-0728">SH3 domain</keyword>
<dbReference type="SMART" id="SM00326">
    <property type="entry name" value="SH3"/>
    <property type="match status" value="1"/>
</dbReference>
<dbReference type="Gene3D" id="1.25.40.530">
    <property type="entry name" value="MyTH4 domain"/>
    <property type="match status" value="1"/>
</dbReference>
<keyword evidence="7 9" id="KW-0009">Actin-binding</keyword>
<dbReference type="Gene3D" id="3.10.20.90">
    <property type="entry name" value="Phosphatidylinositol 3-kinase Catalytic Subunit, Chain A, domain 1"/>
    <property type="match status" value="1"/>
</dbReference>
<feature type="region of interest" description="Actin-binding" evidence="9">
    <location>
        <begin position="613"/>
        <end position="635"/>
    </location>
</feature>
<dbReference type="InterPro" id="IPR041793">
    <property type="entry name" value="MyoVII_FERM_C1"/>
</dbReference>
<dbReference type="SMART" id="SM00242">
    <property type="entry name" value="MYSc"/>
    <property type="match status" value="1"/>
</dbReference>
<dbReference type="InterPro" id="IPR038185">
    <property type="entry name" value="MyTH4_dom_sf"/>
</dbReference>
<dbReference type="InterPro" id="IPR051567">
    <property type="entry name" value="Unconventional_Myosin_ATPase"/>
</dbReference>
<evidence type="ECO:0000256" key="3">
    <source>
        <dbReference type="ARBA" id="ARBA00022741"/>
    </source>
</evidence>
<feature type="domain" description="SH3" evidence="11">
    <location>
        <begin position="1564"/>
        <end position="1631"/>
    </location>
</feature>
<dbReference type="GO" id="GO:0016459">
    <property type="term" value="C:myosin complex"/>
    <property type="evidence" value="ECO:0007669"/>
    <property type="project" value="UniProtKB-KW"/>
</dbReference>
<dbReference type="InterPro" id="IPR019749">
    <property type="entry name" value="Band_41_domain"/>
</dbReference>
<dbReference type="EMBL" id="CAJOBC010005559">
    <property type="protein sequence ID" value="CAF3867773.1"/>
    <property type="molecule type" value="Genomic_DNA"/>
</dbReference>
<comment type="similarity">
    <text evidence="1 9">Belongs to the TRAFAC class myosin-kinesin ATPase superfamily. Myosin family.</text>
</comment>
<evidence type="ECO:0000256" key="5">
    <source>
        <dbReference type="ARBA" id="ARBA00023123"/>
    </source>
</evidence>
<dbReference type="PANTHER" id="PTHR22692">
    <property type="entry name" value="MYOSIN VII, XV"/>
    <property type="match status" value="1"/>
</dbReference>
<dbReference type="PANTHER" id="PTHR22692:SF26">
    <property type="entry name" value="SH3 DOMAIN-CONTAINING PROTEIN"/>
    <property type="match status" value="1"/>
</dbReference>
<dbReference type="InterPro" id="IPR036961">
    <property type="entry name" value="Kinesin_motor_dom_sf"/>
</dbReference>
<dbReference type="InterPro" id="IPR001609">
    <property type="entry name" value="Myosin_head_motor_dom-like"/>
</dbReference>
<dbReference type="InterPro" id="IPR001452">
    <property type="entry name" value="SH3_domain"/>
</dbReference>
<keyword evidence="5 9" id="KW-0518">Myosin</keyword>
<dbReference type="Pfam" id="PF21998">
    <property type="entry name" value="FERM_C1_MyoVII"/>
    <property type="match status" value="1"/>
</dbReference>
<evidence type="ECO:0000256" key="7">
    <source>
        <dbReference type="ARBA" id="ARBA00023203"/>
    </source>
</evidence>
<keyword evidence="6 9" id="KW-0505">Motor protein</keyword>
<dbReference type="PRINTS" id="PR00193">
    <property type="entry name" value="MYOSINHEAVY"/>
</dbReference>
<dbReference type="InterPro" id="IPR011993">
    <property type="entry name" value="PH-like_dom_sf"/>
</dbReference>
<keyword evidence="4 9" id="KW-0067">ATP-binding</keyword>
<dbReference type="FunFam" id="1.10.10.820:FF:000001">
    <property type="entry name" value="Myosin heavy chain"/>
    <property type="match status" value="1"/>
</dbReference>
<feature type="compositionally biased region" description="Basic and acidic residues" evidence="10">
    <location>
        <begin position="917"/>
        <end position="933"/>
    </location>
</feature>
<dbReference type="Gene3D" id="1.20.58.530">
    <property type="match status" value="1"/>
</dbReference>
<proteinExistence type="inferred from homology"/>
<dbReference type="GO" id="GO:0003774">
    <property type="term" value="F:cytoskeletal motor activity"/>
    <property type="evidence" value="ECO:0007669"/>
    <property type="project" value="UniProtKB-UniRule"/>
</dbReference>
<dbReference type="PROSITE" id="PS51456">
    <property type="entry name" value="MYOSIN_MOTOR"/>
    <property type="match status" value="1"/>
</dbReference>
<feature type="region of interest" description="Disordered" evidence="10">
    <location>
        <begin position="917"/>
        <end position="944"/>
    </location>
</feature>
<dbReference type="Pfam" id="PF24123">
    <property type="entry name" value="Myosin_VII_N"/>
    <property type="match status" value="1"/>
</dbReference>
<dbReference type="InterPro" id="IPR027417">
    <property type="entry name" value="P-loop_NTPase"/>
</dbReference>
<dbReference type="Gene3D" id="1.20.80.10">
    <property type="match status" value="1"/>
</dbReference>
<dbReference type="Gene3D" id="3.40.850.10">
    <property type="entry name" value="Kinesin motor domain"/>
    <property type="match status" value="1"/>
</dbReference>
<protein>
    <recommendedName>
        <fullName evidence="16">Myosin heavy chain</fullName>
    </recommendedName>
</protein>
<reference evidence="14" key="1">
    <citation type="submission" date="2021-02" db="EMBL/GenBank/DDBJ databases">
        <authorList>
            <person name="Nowell W R."/>
        </authorList>
    </citation>
    <scope>NUCLEOTIDE SEQUENCE</scope>
</reference>
<dbReference type="SUPFAM" id="SSF50044">
    <property type="entry name" value="SH3-domain"/>
    <property type="match status" value="1"/>
</dbReference>
<sequence length="1645" mass="190723">MENLVTSQYIWLPPDKNGEFDVEIGAKVIDAQQTQLKVIDDNGKERIIKNVPGAYKNMHKTSFQDIPDMIHLGDLTEGAICRNLLLRYYKDNIYTYIGSILIAVNPYQVLNVYNADYLRAYRNKKFGELEPHTFATGDNAYQNMLRDNTDPNARHNQCVIISGESGAGKTESTKHILQCLAAISGTKKNSSIEQQILEANPIMEAFGNAKTIRNDNSSRFGKYITIFFDEHGSIGRAKIDQYLLEKSRIVSQAKDERNYHIFYCLLAGIGNDERAKLSLTKPQDYAYLNKSSIKVDTRNDADEWKAIRNACKVLMFSDDELSEIFRILAVVLHLGNLQYNVQTKSNMDSVTIKDIKLLQVIASLLKVDAEQLNKALTTRTLVVQGQGKVVRALTTASAIDVRDAFVKGIYGQLFEWLIDRINMAMNSDNSDIKPDDTLRSIGVLDIFGFENFDKNSFEQLCINYTNEELQQFFVHHVFKLEQIEYEKEGVNWAKIAFKDNEDILNLLARGKLSIISLIDEETIYPQGTDETLCNKLTQHHGKNAHYISSTRQGGKQLMFDFLEKNRDTFSNDLKAVLSKSENRLIKTIFPIELLNLDDQKRKPSLANQFRKSLETLLAALRKCEPFFIRCIKPNEFKAVHNFDRERVVQQLRYSGMMETINIRKLGYPIRHNFNEFVHRYAAIAPAIEKLHKISEERGDRGNQRALAAKICEIALAGQDYQIGKTKVFLKDEHDMMLEQVRQKLIADRILALQKAVRRYYAERQFERAKKLARWLQQTWTCYAERKAYCEMRHGFRRLQAVYDMQHIDVKKQFYVETLPKLQLLCKGALARRHAKFRPQAIKILQEKGLQYLAWRDVRRHQIRAMKMEELENFRYEEEQRLTPELGPEKAREAAEAAYQERLANLEEEIHEQERQDIANAREKRAGRSGKDYDENGDLEGSTKKERLKRELDPFKSDVQRHNFEKFAAKYFQHGNDASFSDKEIAKSLLNLKSPVDQQAAEALFEIIMRFMGDKDDVETPRSTEKKDDKELKRLDSQYEIMIPVLYPLIAHQLEIKLEEQDDPHERKKKRSIRAKALDRIRAMRKKSVYFEERLKRDNPFREDRALTSLEKVQMISMLGIIRPRLRDEIFCQLCKQLTDHPAKRDKKSKNSEKMEQRQRSYIRGWFLLSLCLCTFPPSSNLVRFLRNFIQKAPDQLAEFCEFALKRTYKNGSRNEPLSMEEIEGLQKAQPMEIKANIIHGDIVKNVCSDPATTAEEACAELARQLEIKATFGWSLYAQYKTEGYSIGFNNDHVFDILSRIEMGQIELKGEVERPVEIQYVFCKQIFAPWENLDDDPIAIDYIYDQIINGIRANIYTYEPVADETEFVLLIVQHYYIVHGKDIEPDKMKQIVQELTPSPPGLPDNNQKIKPVLTEKQIDAIVQKAIQKDGEFKRVIKRLKQKFKSREQIRREIKKDVIMYAQQKWPMIFSRVFEISTLSGPLIDEVPAAGLSIGKDMIHFFSKETQISLGEIRYPEITSIRKDHDHVLNYYHYTLETVYGDYTFTLAMGADLETLLKSIHSNLKDRSRMGIAQKDYKPAKRGAGKLELLRGDIVILDDESKKNLESGFLTGINDRTNREGEFPVDIIYIIPCTDKPESKVLVRNYI</sequence>
<keyword evidence="3 9" id="KW-0547">Nucleotide-binding</keyword>
<evidence type="ECO:0000256" key="10">
    <source>
        <dbReference type="SAM" id="MobiDB-lite"/>
    </source>
</evidence>
<dbReference type="SUPFAM" id="SSF52540">
    <property type="entry name" value="P-loop containing nucleoside triphosphate hydrolases"/>
    <property type="match status" value="1"/>
</dbReference>
<dbReference type="Gene3D" id="1.10.10.820">
    <property type="match status" value="1"/>
</dbReference>
<evidence type="ECO:0000256" key="9">
    <source>
        <dbReference type="PROSITE-ProRule" id="PRU00782"/>
    </source>
</evidence>
<dbReference type="PROSITE" id="PS50002">
    <property type="entry name" value="SH3"/>
    <property type="match status" value="1"/>
</dbReference>
<evidence type="ECO:0000259" key="12">
    <source>
        <dbReference type="PROSITE" id="PS51016"/>
    </source>
</evidence>
<organism evidence="14 15">
    <name type="scientific">Didymodactylos carnosus</name>
    <dbReference type="NCBI Taxonomy" id="1234261"/>
    <lineage>
        <taxon>Eukaryota</taxon>
        <taxon>Metazoa</taxon>
        <taxon>Spiralia</taxon>
        <taxon>Gnathifera</taxon>
        <taxon>Rotifera</taxon>
        <taxon>Eurotatoria</taxon>
        <taxon>Bdelloidea</taxon>
        <taxon>Philodinida</taxon>
        <taxon>Philodinidae</taxon>
        <taxon>Didymodactylos</taxon>
    </lineage>
</organism>
<dbReference type="InterPro" id="IPR036028">
    <property type="entry name" value="SH3-like_dom_sf"/>
</dbReference>
<dbReference type="Pfam" id="PF00784">
    <property type="entry name" value="MyTH4"/>
    <property type="match status" value="1"/>
</dbReference>
<dbReference type="OrthoDB" id="10005575at2759"/>
<accession>A0A8S2L2I7</accession>
<evidence type="ECO:0000313" key="14">
    <source>
        <dbReference type="EMBL" id="CAF3867773.1"/>
    </source>
</evidence>
<dbReference type="Gene3D" id="2.30.29.30">
    <property type="entry name" value="Pleckstrin-homology domain (PH domain)/Phosphotyrosine-binding domain (PTB)"/>
    <property type="match status" value="1"/>
</dbReference>
<evidence type="ECO:0000256" key="4">
    <source>
        <dbReference type="ARBA" id="ARBA00022840"/>
    </source>
</evidence>
<dbReference type="Gene3D" id="1.20.5.4820">
    <property type="match status" value="1"/>
</dbReference>
<comment type="caution">
    <text evidence="14">The sequence shown here is derived from an EMBL/GenBank/DDBJ whole genome shotgun (WGS) entry which is preliminary data.</text>
</comment>
<dbReference type="Gene3D" id="2.30.30.40">
    <property type="entry name" value="SH3 Domains"/>
    <property type="match status" value="1"/>
</dbReference>
<name>A0A8S2L2I7_9BILA</name>
<dbReference type="Pfam" id="PF00063">
    <property type="entry name" value="Myosin_head"/>
    <property type="match status" value="1"/>
</dbReference>
<feature type="domain" description="MyTH4" evidence="12">
    <location>
        <begin position="979"/>
        <end position="1226"/>
    </location>
</feature>
<dbReference type="InterPro" id="IPR057130">
    <property type="entry name" value="Myosin_VII_N"/>
</dbReference>
<evidence type="ECO:0000256" key="6">
    <source>
        <dbReference type="ARBA" id="ARBA00023175"/>
    </source>
</evidence>
<evidence type="ECO:0000313" key="15">
    <source>
        <dbReference type="Proteomes" id="UP000681722"/>
    </source>
</evidence>
<feature type="binding site" evidence="9">
    <location>
        <begin position="163"/>
        <end position="170"/>
    </location>
    <ligand>
        <name>ATP</name>
        <dbReference type="ChEBI" id="CHEBI:30616"/>
    </ligand>
</feature>